<evidence type="ECO:0000313" key="2">
    <source>
        <dbReference type="Proteomes" id="UP000287447"/>
    </source>
</evidence>
<reference evidence="2" key="1">
    <citation type="submission" date="2019-01" db="EMBL/GenBank/DDBJ databases">
        <title>Gri0909 isolated from a small marine red alga.</title>
        <authorList>
            <person name="Kim J."/>
            <person name="Jeong S.E."/>
            <person name="Jeon C.O."/>
        </authorList>
    </citation>
    <scope>NUCLEOTIDE SEQUENCE [LARGE SCALE GENOMIC DNA]</scope>
    <source>
        <strain evidence="2">Gri0909</strain>
    </source>
</reference>
<comment type="caution">
    <text evidence="1">The sequence shown here is derived from an EMBL/GenBank/DDBJ whole genome shotgun (WGS) entry which is preliminary data.</text>
</comment>
<dbReference type="EMBL" id="SADE01000004">
    <property type="protein sequence ID" value="RVU33952.1"/>
    <property type="molecule type" value="Genomic_DNA"/>
</dbReference>
<organism evidence="1 2">
    <name type="scientific">Hwanghaeella grinnelliae</name>
    <dbReference type="NCBI Taxonomy" id="2500179"/>
    <lineage>
        <taxon>Bacteria</taxon>
        <taxon>Pseudomonadati</taxon>
        <taxon>Pseudomonadota</taxon>
        <taxon>Alphaproteobacteria</taxon>
        <taxon>Rhodospirillales</taxon>
        <taxon>Rhodospirillaceae</taxon>
        <taxon>Hwanghaeella</taxon>
    </lineage>
</organism>
<dbReference type="OrthoDB" id="1078940at2"/>
<dbReference type="RefSeq" id="WP_150132809.1">
    <property type="nucleotide sequence ID" value="NZ_SADE01000004.1"/>
</dbReference>
<accession>A0A437QHF3</accession>
<proteinExistence type="predicted"/>
<dbReference type="AlphaFoldDB" id="A0A437QHF3"/>
<keyword evidence="2" id="KW-1185">Reference proteome</keyword>
<evidence type="ECO:0000313" key="1">
    <source>
        <dbReference type="EMBL" id="RVU33952.1"/>
    </source>
</evidence>
<name>A0A437QHF3_9PROT</name>
<sequence length="548" mass="60718">MPEILIGGVVVIADLPTAPFFLPPHETENSGVDFLGLRQVNLDMMGELIPSLNNVVDYVRPFTLLSWIHWKFHDLCVSNSITNPTLDDLILFRQRIEILFTWGATVNRPEGRIPGTGASKPSPNPDGTYPLTFEAWNRKESSTSLIAALWYGPASKIVTGLGFLEAIPGKPGAFRPTKTGVSLARILDEKLRTKPDLYEQAFDRLGPVNGTEDIANELWGLWRPDDVLLDESEVFSKTLYDPAWRTATRGLNSRRSATLSLFLEHLRQTPVSQSADEIREGAALSILPDGRTYDLPADLIETRNAWLILQMRQLQRLCLEGLLSWFEQRVIEDGLRETSEIAERLAGGWDPADFGFDPDGSSSKILGSIAAKSSTVHSFIKAIHDSQVPNPFRLIDSLVAYLGNKDARIASASLAGLHLCAAFAGIPGLNKDYLAYGGARRLSLLDLYRRLSGLEAPTMRGTAVFVLETLIVSQHFATAVNRFDGQKQRLKFTIEEHGLTHLTGSPTRPSVTADRLPTFLRLAEQSKIILSQEPNRYSLPPESSRTHN</sequence>
<protein>
    <submittedName>
        <fullName evidence="1">Uncharacterized protein</fullName>
    </submittedName>
</protein>
<dbReference type="Proteomes" id="UP000287447">
    <property type="component" value="Unassembled WGS sequence"/>
</dbReference>
<gene>
    <name evidence="1" type="ORF">EOI86_22765</name>
</gene>